<proteinExistence type="predicted"/>
<dbReference type="Proteomes" id="UP001501729">
    <property type="component" value="Unassembled WGS sequence"/>
</dbReference>
<keyword evidence="1" id="KW-0472">Membrane</keyword>
<feature type="domain" description="DUF8186" evidence="2">
    <location>
        <begin position="250"/>
        <end position="311"/>
    </location>
</feature>
<evidence type="ECO:0000313" key="3">
    <source>
        <dbReference type="EMBL" id="GAA5052690.1"/>
    </source>
</evidence>
<protein>
    <recommendedName>
        <fullName evidence="2">DUF8186 domain-containing protein</fullName>
    </recommendedName>
</protein>
<keyword evidence="1" id="KW-1133">Transmembrane helix</keyword>
<dbReference type="InterPro" id="IPR058911">
    <property type="entry name" value="DUF8186_C"/>
</dbReference>
<accession>A0AAV3UIV9</accession>
<evidence type="ECO:0000256" key="1">
    <source>
        <dbReference type="SAM" id="Phobius"/>
    </source>
</evidence>
<evidence type="ECO:0000259" key="2">
    <source>
        <dbReference type="Pfam" id="PF26591"/>
    </source>
</evidence>
<name>A0AAV3UIV9_9EURY</name>
<dbReference type="EMBL" id="BAABKX010000013">
    <property type="protein sequence ID" value="GAA5052690.1"/>
    <property type="molecule type" value="Genomic_DNA"/>
</dbReference>
<reference evidence="3 4" key="1">
    <citation type="journal article" date="2019" name="Int. J. Syst. Evol. Microbiol.">
        <title>The Global Catalogue of Microorganisms (GCM) 10K type strain sequencing project: providing services to taxonomists for standard genome sequencing and annotation.</title>
        <authorList>
            <consortium name="The Broad Institute Genomics Platform"/>
            <consortium name="The Broad Institute Genome Sequencing Center for Infectious Disease"/>
            <person name="Wu L."/>
            <person name="Ma J."/>
        </authorList>
    </citation>
    <scope>NUCLEOTIDE SEQUENCE [LARGE SCALE GENOMIC DNA]</scope>
    <source>
        <strain evidence="3 4">JCM 17504</strain>
    </source>
</reference>
<dbReference type="AlphaFoldDB" id="A0AAV3UIV9"/>
<keyword evidence="1" id="KW-0812">Transmembrane</keyword>
<comment type="caution">
    <text evidence="3">The sequence shown here is derived from an EMBL/GenBank/DDBJ whole genome shotgun (WGS) entry which is preliminary data.</text>
</comment>
<evidence type="ECO:0000313" key="4">
    <source>
        <dbReference type="Proteomes" id="UP001501729"/>
    </source>
</evidence>
<gene>
    <name evidence="3" type="ORF">GCM10025751_29090</name>
</gene>
<organism evidence="3 4">
    <name type="scientific">Haladaptatus pallidirubidus</name>
    <dbReference type="NCBI Taxonomy" id="1008152"/>
    <lineage>
        <taxon>Archaea</taxon>
        <taxon>Methanobacteriati</taxon>
        <taxon>Methanobacteriota</taxon>
        <taxon>Stenosarchaea group</taxon>
        <taxon>Halobacteria</taxon>
        <taxon>Halobacteriales</taxon>
        <taxon>Haladaptataceae</taxon>
        <taxon>Haladaptatus</taxon>
    </lineage>
</organism>
<dbReference type="Pfam" id="PF26591">
    <property type="entry name" value="DUF8186_C"/>
    <property type="match status" value="1"/>
</dbReference>
<keyword evidence="4" id="KW-1185">Reference proteome</keyword>
<feature type="transmembrane region" description="Helical" evidence="1">
    <location>
        <begin position="339"/>
        <end position="361"/>
    </location>
</feature>
<sequence>MVVEGTITTQLAIHKTVSIRTNSGWQQTNVTSNTTLLSHTVRDAAPVVITPNQQLNATQTLVTDNGDLKRIILRLDGPTTFTNRRHWSYASFKSGQMRLQNVWGVYSQHRYRNATIGTQHPNMTLSFNASQPLVPLNRSVNHSSPLSTTSQRTVPPPDVLEKQLIAIRSKPAIARTASQTASTATVSRVRTVPLAPKAAPLSPTVNLSSVPPRASTRVVITNVDQPLTTLYDIHGDEISLKTRTVSEHPVSLTLTKQDKRHVRIELTDAQTGSPIANQSVYLHGAVQGRVTTNSDGIAVVTRDESAVEATFRGVANDSQGIYYAPSHNQVRFAPTPFNIYSALVALSKGFVAVIAFVLFYLPFHYLRRR</sequence>